<protein>
    <submittedName>
        <fullName evidence="1">Uncharacterized protein</fullName>
    </submittedName>
</protein>
<proteinExistence type="predicted"/>
<name>A0A835RZ23_VANPL</name>
<dbReference type="Proteomes" id="UP000639772">
    <property type="component" value="Chromosome 1"/>
</dbReference>
<evidence type="ECO:0000313" key="1">
    <source>
        <dbReference type="EMBL" id="KAG0501245.1"/>
    </source>
</evidence>
<dbReference type="AlphaFoldDB" id="A0A835RZ23"/>
<dbReference type="PANTHER" id="PTHR39708">
    <property type="entry name" value="OS07G0483400 PROTEIN"/>
    <property type="match status" value="1"/>
</dbReference>
<sequence length="119" mass="13357">MDMEKERSRRSYHSRWRDSPVCAGFVNVLFPFHMRAALEMGEKVCFPPGVGGEDSLEDGSVVGDAQDKRKTGDRLDIIKALEVVERDSAAIAESYASLFCTLRLALSELCDDAYLFSRF</sequence>
<dbReference type="EMBL" id="JADCNM010000001">
    <property type="protein sequence ID" value="KAG0501245.1"/>
    <property type="molecule type" value="Genomic_DNA"/>
</dbReference>
<comment type="caution">
    <text evidence="1">The sequence shown here is derived from an EMBL/GenBank/DDBJ whole genome shotgun (WGS) entry which is preliminary data.</text>
</comment>
<organism evidence="1 2">
    <name type="scientific">Vanilla planifolia</name>
    <name type="common">Vanilla</name>
    <dbReference type="NCBI Taxonomy" id="51239"/>
    <lineage>
        <taxon>Eukaryota</taxon>
        <taxon>Viridiplantae</taxon>
        <taxon>Streptophyta</taxon>
        <taxon>Embryophyta</taxon>
        <taxon>Tracheophyta</taxon>
        <taxon>Spermatophyta</taxon>
        <taxon>Magnoliopsida</taxon>
        <taxon>Liliopsida</taxon>
        <taxon>Asparagales</taxon>
        <taxon>Orchidaceae</taxon>
        <taxon>Vanilloideae</taxon>
        <taxon>Vanilleae</taxon>
        <taxon>Vanilla</taxon>
    </lineage>
</organism>
<accession>A0A835RZ23</accession>
<dbReference type="PANTHER" id="PTHR39708:SF2">
    <property type="entry name" value="BLOC-1-RELATED COMPLEX SUBUNIT 6 C-TERMINAL HELIX DOMAIN-CONTAINING PROTEIN"/>
    <property type="match status" value="1"/>
</dbReference>
<dbReference type="OrthoDB" id="21270at2759"/>
<gene>
    <name evidence="1" type="ORF">HPP92_001317</name>
</gene>
<reference evidence="1 2" key="1">
    <citation type="journal article" date="2020" name="Nat. Food">
        <title>A phased Vanilla planifolia genome enables genetic improvement of flavour and production.</title>
        <authorList>
            <person name="Hasing T."/>
            <person name="Tang H."/>
            <person name="Brym M."/>
            <person name="Khazi F."/>
            <person name="Huang T."/>
            <person name="Chambers A.H."/>
        </authorList>
    </citation>
    <scope>NUCLEOTIDE SEQUENCE [LARGE SCALE GENOMIC DNA]</scope>
    <source>
        <tissue evidence="1">Leaf</tissue>
    </source>
</reference>
<evidence type="ECO:0000313" key="2">
    <source>
        <dbReference type="Proteomes" id="UP000639772"/>
    </source>
</evidence>